<comment type="caution">
    <text evidence="1">The sequence shown here is derived from an EMBL/GenBank/DDBJ whole genome shotgun (WGS) entry which is preliminary data.</text>
</comment>
<proteinExistence type="predicted"/>
<organism evidence="1 2">
    <name type="scientific">Fontibacter flavus</name>
    <dbReference type="NCBI Taxonomy" id="654838"/>
    <lineage>
        <taxon>Bacteria</taxon>
        <taxon>Pseudomonadati</taxon>
        <taxon>Bacteroidota</taxon>
        <taxon>Cytophagia</taxon>
        <taxon>Cytophagales</taxon>
        <taxon>Cyclobacteriaceae</taxon>
        <taxon>Fontibacter</taxon>
    </lineage>
</organism>
<accession>A0ABV6FSR7</accession>
<evidence type="ECO:0008006" key="3">
    <source>
        <dbReference type="Google" id="ProtNLM"/>
    </source>
</evidence>
<name>A0ABV6FSR7_9BACT</name>
<gene>
    <name evidence="1" type="ORF">ACFFIP_09550</name>
</gene>
<sequence>MFSGRIENLKVTDQYVLVSFLPGIPEGEQEKYENLGWMDFLDKSRKDYNPRMLVMDLDGNTLTELEIPLQFSERQWLYRDGYLWFLASVNLEEEEDFVKVYKVRLGA</sequence>
<dbReference type="EMBL" id="JBHLWI010000027">
    <property type="protein sequence ID" value="MFC0262925.1"/>
    <property type="molecule type" value="Genomic_DNA"/>
</dbReference>
<evidence type="ECO:0000313" key="2">
    <source>
        <dbReference type="Proteomes" id="UP001589797"/>
    </source>
</evidence>
<dbReference type="Proteomes" id="UP001589797">
    <property type="component" value="Unassembled WGS sequence"/>
</dbReference>
<protein>
    <recommendedName>
        <fullName evidence="3">Phage protein</fullName>
    </recommendedName>
</protein>
<dbReference type="RefSeq" id="WP_382387382.1">
    <property type="nucleotide sequence ID" value="NZ_JBHLWI010000027.1"/>
</dbReference>
<keyword evidence="2" id="KW-1185">Reference proteome</keyword>
<evidence type="ECO:0000313" key="1">
    <source>
        <dbReference type="EMBL" id="MFC0262925.1"/>
    </source>
</evidence>
<reference evidence="1 2" key="1">
    <citation type="submission" date="2024-09" db="EMBL/GenBank/DDBJ databases">
        <authorList>
            <person name="Sun Q."/>
            <person name="Mori K."/>
        </authorList>
    </citation>
    <scope>NUCLEOTIDE SEQUENCE [LARGE SCALE GENOMIC DNA]</scope>
    <source>
        <strain evidence="1 2">CCM 7650</strain>
    </source>
</reference>